<organism evidence="2">
    <name type="scientific">Pseudomonas syringae pv. actinidiae</name>
    <dbReference type="NCBI Taxonomy" id="103796"/>
    <lineage>
        <taxon>Bacteria</taxon>
        <taxon>Pseudomonadati</taxon>
        <taxon>Pseudomonadota</taxon>
        <taxon>Gammaproteobacteria</taxon>
        <taxon>Pseudomonadales</taxon>
        <taxon>Pseudomonadaceae</taxon>
        <taxon>Pseudomonas</taxon>
        <taxon>Pseudomonas syringae</taxon>
    </lineage>
</organism>
<reference evidence="2" key="1">
    <citation type="submission" date="2012-11" db="EMBL/GenBank/DDBJ databases">
        <authorList>
            <person name="Butler M."/>
            <person name="Stockwell P."/>
            <person name="Black M."/>
            <person name="Day R."/>
            <person name="Zhao Z."/>
            <person name="Huang L."/>
            <person name="Lamont I."/>
            <person name="Poulter R."/>
        </authorList>
    </citation>
    <scope>NUCLEOTIDE SEQUENCE</scope>
    <source>
        <strain evidence="2">ICMP19455</strain>
    </source>
</reference>
<evidence type="ECO:0000256" key="1">
    <source>
        <dbReference type="SAM" id="MobiDB-lite"/>
    </source>
</evidence>
<dbReference type="RefSeq" id="WP_158103236.1">
    <property type="nucleotide sequence ID" value="NZ_JAESNE010000084.1"/>
</dbReference>
<evidence type="ECO:0000313" key="2">
    <source>
        <dbReference type="EMBL" id="AGE82609.1"/>
    </source>
</evidence>
<protein>
    <recommendedName>
        <fullName evidence="3">DUF3800 domain-containing protein</fullName>
    </recommendedName>
</protein>
<accession>M1J6U5</accession>
<dbReference type="Pfam" id="PF12686">
    <property type="entry name" value="DUF3800"/>
    <property type="match status" value="1"/>
</dbReference>
<evidence type="ECO:0008006" key="3">
    <source>
        <dbReference type="Google" id="ProtNLM"/>
    </source>
</evidence>
<reference evidence="2" key="2">
    <citation type="journal article" date="2013" name="PLoS ONE">
        <title>Pseudomonas syringae pv. actinidiae from Recent Outbreaks of Kiwifruit Bacterial Canker Belong to Different Clones that Originated in China.</title>
        <authorList>
            <person name="Butler M.I."/>
            <person name="Stockwell P.A."/>
            <person name="Black M.A."/>
            <person name="Day R.C."/>
            <person name="Lamont I.L."/>
            <person name="Poulter R.T.M."/>
        </authorList>
    </citation>
    <scope>NUCLEOTIDE SEQUENCE</scope>
    <source>
        <strain evidence="2">ICMP19455</strain>
    </source>
</reference>
<name>M1J6U5_PSESF</name>
<dbReference type="InterPro" id="IPR024524">
    <property type="entry name" value="DUF3800"/>
</dbReference>
<feature type="region of interest" description="Disordered" evidence="1">
    <location>
        <begin position="1"/>
        <end position="22"/>
    </location>
</feature>
<proteinExistence type="predicted"/>
<dbReference type="EMBL" id="KC148188">
    <property type="protein sequence ID" value="AGE82609.1"/>
    <property type="molecule type" value="Genomic_DNA"/>
</dbReference>
<sequence length="364" mass="41208">MDEETHTAPAPEASPNNVTDKNEAEKIRVLAAVAGNSPSRLMDRVAWVLNHYPSARDSDIKCQTLYWRTFQSDVYSGGPIPEDKYPQLEKLNSISRARAQVQNTLGLFKASPEVRKYRGTLEEEEKQKALEVRPSHPVYCIYADESGKTGKYLMVGSLWVLKSYETIKITRAINLKKSEIGFKGEMHFKEIDKNNITQYLALLGALIENSSSISFKGLGVLRAGLYSVDDTLNKLFYHMVITGIKQENHSGRAILPRNLQFRKDTEEESKDKLSMMEIELQLRHASTSIFNGNVYIDVVEAEDSSISPLMQISDLFVSSISRTLNREKSSDHPKDLFADKFLRAFGLVFKDEKFDELSECVSFS</sequence>
<dbReference type="AlphaFoldDB" id="M1J6U5"/>